<evidence type="ECO:0000313" key="2">
    <source>
        <dbReference type="EMBL" id="PSC04284.1"/>
    </source>
</evidence>
<dbReference type="RefSeq" id="WP_106337810.1">
    <property type="nucleotide sequence ID" value="NZ_PVZS01000015.1"/>
</dbReference>
<dbReference type="EMBL" id="PVZS01000015">
    <property type="protein sequence ID" value="PSC04284.1"/>
    <property type="molecule type" value="Genomic_DNA"/>
</dbReference>
<protein>
    <submittedName>
        <fullName evidence="2">Uncharacterized protein</fullName>
    </submittedName>
</protein>
<comment type="caution">
    <text evidence="2">The sequence shown here is derived from an EMBL/GenBank/DDBJ whole genome shotgun (WGS) entry which is preliminary data.</text>
</comment>
<evidence type="ECO:0000256" key="1">
    <source>
        <dbReference type="SAM" id="Phobius"/>
    </source>
</evidence>
<organism evidence="2 3">
    <name type="scientific">Alsobacter soli</name>
    <dbReference type="NCBI Taxonomy" id="2109933"/>
    <lineage>
        <taxon>Bacteria</taxon>
        <taxon>Pseudomonadati</taxon>
        <taxon>Pseudomonadota</taxon>
        <taxon>Alphaproteobacteria</taxon>
        <taxon>Hyphomicrobiales</taxon>
        <taxon>Alsobacteraceae</taxon>
        <taxon>Alsobacter</taxon>
    </lineage>
</organism>
<name>A0A2T1HRJ1_9HYPH</name>
<keyword evidence="1" id="KW-0812">Transmembrane</keyword>
<keyword evidence="1" id="KW-1133">Transmembrane helix</keyword>
<reference evidence="3" key="1">
    <citation type="submission" date="2018-03" db="EMBL/GenBank/DDBJ databases">
        <authorList>
            <person name="Sun L."/>
            <person name="Liu H."/>
            <person name="Chen W."/>
            <person name="Huang K."/>
            <person name="Liu W."/>
            <person name="Gao X."/>
        </authorList>
    </citation>
    <scope>NUCLEOTIDE SEQUENCE [LARGE SCALE GENOMIC DNA]</scope>
    <source>
        <strain evidence="3">SH9</strain>
    </source>
</reference>
<evidence type="ECO:0000313" key="3">
    <source>
        <dbReference type="Proteomes" id="UP000239772"/>
    </source>
</evidence>
<proteinExistence type="predicted"/>
<dbReference type="Proteomes" id="UP000239772">
    <property type="component" value="Unassembled WGS sequence"/>
</dbReference>
<keyword evidence="3" id="KW-1185">Reference proteome</keyword>
<keyword evidence="1" id="KW-0472">Membrane</keyword>
<feature type="transmembrane region" description="Helical" evidence="1">
    <location>
        <begin position="12"/>
        <end position="32"/>
    </location>
</feature>
<accession>A0A2T1HRJ1</accession>
<gene>
    <name evidence="2" type="ORF">SLNSH_14945</name>
</gene>
<sequence>MIALPRVDRSNAAVAASVAALAGFILLAYGVGRETLANAQTTYQLEKASSIDEACSQLQRAKDPDCQQTLGALLSAHELELAKRDAADLP</sequence>
<dbReference type="AlphaFoldDB" id="A0A2T1HRJ1"/>